<gene>
    <name evidence="1" type="ORF">FNU76_10255</name>
</gene>
<keyword evidence="2" id="KW-1185">Reference proteome</keyword>
<dbReference type="OrthoDB" id="6871774at2"/>
<reference evidence="2" key="1">
    <citation type="submission" date="2019-07" db="EMBL/GenBank/DDBJ databases">
        <title>Chitinimonas sp. nov., isolated from Ny-Alesund, arctica soil.</title>
        <authorList>
            <person name="Xu Q."/>
            <person name="Peng F."/>
        </authorList>
    </citation>
    <scope>NUCLEOTIDE SEQUENCE [LARGE SCALE GENOMIC DNA]</scope>
    <source>
        <strain evidence="2">R3-44</strain>
    </source>
</reference>
<proteinExistence type="predicted"/>
<dbReference type="RefSeq" id="WP_144278109.1">
    <property type="nucleotide sequence ID" value="NZ_CP041730.1"/>
</dbReference>
<protein>
    <submittedName>
        <fullName evidence="1">Uncharacterized protein</fullName>
    </submittedName>
</protein>
<evidence type="ECO:0000313" key="1">
    <source>
        <dbReference type="EMBL" id="QDQ26715.1"/>
    </source>
</evidence>
<accession>A0A516SEY1</accession>
<dbReference type="AlphaFoldDB" id="A0A516SEY1"/>
<name>A0A516SEY1_9NEIS</name>
<organism evidence="1 2">
    <name type="scientific">Chitinimonas arctica</name>
    <dbReference type="NCBI Taxonomy" id="2594795"/>
    <lineage>
        <taxon>Bacteria</taxon>
        <taxon>Pseudomonadati</taxon>
        <taxon>Pseudomonadota</taxon>
        <taxon>Betaproteobacteria</taxon>
        <taxon>Neisseriales</taxon>
        <taxon>Chitinibacteraceae</taxon>
        <taxon>Chitinimonas</taxon>
    </lineage>
</organism>
<evidence type="ECO:0000313" key="2">
    <source>
        <dbReference type="Proteomes" id="UP000317550"/>
    </source>
</evidence>
<dbReference type="EMBL" id="CP041730">
    <property type="protein sequence ID" value="QDQ26715.1"/>
    <property type="molecule type" value="Genomic_DNA"/>
</dbReference>
<dbReference type="KEGG" id="cari:FNU76_10255"/>
<sequence>MIVISINTSGFATALAEHKQKAVRCTAIALTRTAGHAQRQVQATMPRVFDRPTPYTLRGMRVKPARANLLQAEVTFKDDTFKGTPAEKYLGPEVFGGARRLKRFERALQAKGLMPAGMVAVPGEAMQLDSFGNMRGSEIVKLLSQLQAFGEQGYRANATDGRLAKLKQGTRTRQGFELIVVKPGQKPARGGKALPAGIWRRTYTAFGTSLQPLVLFVRSATYQRRLDLPGIADQAAQAHLQDEFNLAFRS</sequence>
<dbReference type="Proteomes" id="UP000317550">
    <property type="component" value="Chromosome"/>
</dbReference>